<keyword evidence="2" id="KW-1185">Reference proteome</keyword>
<name>A0ACC1CU16_9NEOP</name>
<reference evidence="1 2" key="1">
    <citation type="journal article" date="2021" name="Front. Genet.">
        <title>Chromosome-Level Genome Assembly Reveals Significant Gene Expansion in the Toll and IMD Signaling Pathways of Dendrolimus kikuchii.</title>
        <authorList>
            <person name="Zhou J."/>
            <person name="Wu P."/>
            <person name="Xiong Z."/>
            <person name="Liu N."/>
            <person name="Zhao N."/>
            <person name="Ji M."/>
            <person name="Qiu Y."/>
            <person name="Yang B."/>
        </authorList>
    </citation>
    <scope>NUCLEOTIDE SEQUENCE [LARGE SCALE GENOMIC DNA]</scope>
    <source>
        <strain evidence="1">Ann1</strain>
    </source>
</reference>
<sequence>MVTQTEAFGSKNFTYEQSVQIVISSIMRLVLFSIVLLLGSAVVVQGFEDQNLEDDDFAEFEQFDAEDDAPVDDFSEEREPPSQRAKSIPDDQFEANVETEDEIIVEDEDNEFEHFQDPEEFEGFQDSVPRSSEQPKITISKVPIMIRPRWDAYWLEGILCCLLATYALAYVVGRAKNTSIATNFLKLHKPLLDENFTLVGESGLDVVVVSDERGWRREAEHCFTMWCSGRVCCEGMLLTLKLIKRQDLVHVLLGVVRPTPDTLLVRVELGKDDSDPFVLCVAQKKIATRLSKEMQDLSVFCPERRPGDKHSLPAALSVMSECAEATAAILDARVTAALTQYHNHVQYIHISDKYSGPKQMEETAVTKPPETEKVMLVSLALGPDGGGDEVRPLLLLVFHLLEKIKRLRLSKEALLKCEKRRQKVAELWLRGAHAARQEQAAQRREEKRKQEKERILAEDDPEKQRRWELKEQKRQQKRKTPKMKQLKVKAL</sequence>
<dbReference type="EMBL" id="CM034403">
    <property type="protein sequence ID" value="KAJ0174772.1"/>
    <property type="molecule type" value="Genomic_DNA"/>
</dbReference>
<protein>
    <submittedName>
        <fullName evidence="1">Uncharacterized protein</fullName>
    </submittedName>
</protein>
<comment type="caution">
    <text evidence="1">The sequence shown here is derived from an EMBL/GenBank/DDBJ whole genome shotgun (WGS) entry which is preliminary data.</text>
</comment>
<evidence type="ECO:0000313" key="1">
    <source>
        <dbReference type="EMBL" id="KAJ0174772.1"/>
    </source>
</evidence>
<organism evidence="1 2">
    <name type="scientific">Dendrolimus kikuchii</name>
    <dbReference type="NCBI Taxonomy" id="765133"/>
    <lineage>
        <taxon>Eukaryota</taxon>
        <taxon>Metazoa</taxon>
        <taxon>Ecdysozoa</taxon>
        <taxon>Arthropoda</taxon>
        <taxon>Hexapoda</taxon>
        <taxon>Insecta</taxon>
        <taxon>Pterygota</taxon>
        <taxon>Neoptera</taxon>
        <taxon>Endopterygota</taxon>
        <taxon>Lepidoptera</taxon>
        <taxon>Glossata</taxon>
        <taxon>Ditrysia</taxon>
        <taxon>Bombycoidea</taxon>
        <taxon>Lasiocampidae</taxon>
        <taxon>Dendrolimus</taxon>
    </lineage>
</organism>
<dbReference type="Proteomes" id="UP000824533">
    <property type="component" value="Linkage Group LG17"/>
</dbReference>
<proteinExistence type="predicted"/>
<evidence type="ECO:0000313" key="2">
    <source>
        <dbReference type="Proteomes" id="UP000824533"/>
    </source>
</evidence>
<accession>A0ACC1CU16</accession>
<gene>
    <name evidence="1" type="ORF">K1T71_009880</name>
</gene>